<proteinExistence type="predicted"/>
<feature type="transmembrane region" description="Helical" evidence="1">
    <location>
        <begin position="71"/>
        <end position="89"/>
    </location>
</feature>
<accession>A0ABU7C4A9</accession>
<evidence type="ECO:0000313" key="3">
    <source>
        <dbReference type="Proteomes" id="UP001345963"/>
    </source>
</evidence>
<reference evidence="2 3" key="1">
    <citation type="submission" date="2021-07" db="EMBL/GenBank/DDBJ databases">
        <authorList>
            <person name="Palmer J.M."/>
        </authorList>
    </citation>
    <scope>NUCLEOTIDE SEQUENCE [LARGE SCALE GENOMIC DNA]</scope>
    <source>
        <strain evidence="2 3">AT_MEX2019</strain>
        <tissue evidence="2">Muscle</tissue>
    </source>
</reference>
<evidence type="ECO:0000256" key="1">
    <source>
        <dbReference type="SAM" id="Phobius"/>
    </source>
</evidence>
<dbReference type="Gene3D" id="3.10.100.10">
    <property type="entry name" value="Mannose-Binding Protein A, subunit A"/>
    <property type="match status" value="1"/>
</dbReference>
<dbReference type="InterPro" id="IPR016186">
    <property type="entry name" value="C-type_lectin-like/link_sf"/>
</dbReference>
<comment type="caution">
    <text evidence="2">The sequence shown here is derived from an EMBL/GenBank/DDBJ whole genome shotgun (WGS) entry which is preliminary data.</text>
</comment>
<evidence type="ECO:0008006" key="4">
    <source>
        <dbReference type="Google" id="ProtNLM"/>
    </source>
</evidence>
<dbReference type="InterPro" id="IPR016187">
    <property type="entry name" value="CTDL_fold"/>
</dbReference>
<dbReference type="Proteomes" id="UP001345963">
    <property type="component" value="Unassembled WGS sequence"/>
</dbReference>
<evidence type="ECO:0000313" key="2">
    <source>
        <dbReference type="EMBL" id="MED6256585.1"/>
    </source>
</evidence>
<keyword evidence="1" id="KW-0812">Transmembrane</keyword>
<gene>
    <name evidence="2" type="ORF">ATANTOWER_029639</name>
</gene>
<dbReference type="EMBL" id="JAHUTI010076568">
    <property type="protein sequence ID" value="MED6256585.1"/>
    <property type="molecule type" value="Genomic_DNA"/>
</dbReference>
<keyword evidence="1" id="KW-0472">Membrane</keyword>
<dbReference type="PANTHER" id="PTHR45784">
    <property type="entry name" value="C-TYPE LECTIN DOMAIN FAMILY 20 MEMBER A-RELATED"/>
    <property type="match status" value="1"/>
</dbReference>
<sequence length="92" mass="10496">MEKVAPCIIIAASALHIITARQFHFIYDHKNWTDAKSYCREKFTDLATVNNMEDVAILETLANLTKMVYTAYSYVTAFFFSLFKGFVVLDTG</sequence>
<protein>
    <recommendedName>
        <fullName evidence="4">C-type lectin domain-containing protein</fullName>
    </recommendedName>
</protein>
<dbReference type="SUPFAM" id="SSF56436">
    <property type="entry name" value="C-type lectin-like"/>
    <property type="match status" value="1"/>
</dbReference>
<dbReference type="PANTHER" id="PTHR45784:SF3">
    <property type="entry name" value="C-TYPE LECTIN DOMAIN FAMILY 4 MEMBER K-LIKE-RELATED"/>
    <property type="match status" value="1"/>
</dbReference>
<keyword evidence="3" id="KW-1185">Reference proteome</keyword>
<keyword evidence="1" id="KW-1133">Transmembrane helix</keyword>
<organism evidence="2 3">
    <name type="scientific">Ataeniobius toweri</name>
    <dbReference type="NCBI Taxonomy" id="208326"/>
    <lineage>
        <taxon>Eukaryota</taxon>
        <taxon>Metazoa</taxon>
        <taxon>Chordata</taxon>
        <taxon>Craniata</taxon>
        <taxon>Vertebrata</taxon>
        <taxon>Euteleostomi</taxon>
        <taxon>Actinopterygii</taxon>
        <taxon>Neopterygii</taxon>
        <taxon>Teleostei</taxon>
        <taxon>Neoteleostei</taxon>
        <taxon>Acanthomorphata</taxon>
        <taxon>Ovalentaria</taxon>
        <taxon>Atherinomorphae</taxon>
        <taxon>Cyprinodontiformes</taxon>
        <taxon>Goodeidae</taxon>
        <taxon>Ataeniobius</taxon>
    </lineage>
</organism>
<name>A0ABU7C4A9_9TELE</name>